<protein>
    <recommendedName>
        <fullName evidence="3">DRBM domain-containing protein</fullName>
    </recommendedName>
</protein>
<name>A0AAV9UH28_9PEZI</name>
<evidence type="ECO:0000313" key="2">
    <source>
        <dbReference type="Proteomes" id="UP001373714"/>
    </source>
</evidence>
<gene>
    <name evidence="1" type="ORF">TWF730_002235</name>
</gene>
<keyword evidence="2" id="KW-1185">Reference proteome</keyword>
<organism evidence="1 2">
    <name type="scientific">Orbilia blumenaviensis</name>
    <dbReference type="NCBI Taxonomy" id="1796055"/>
    <lineage>
        <taxon>Eukaryota</taxon>
        <taxon>Fungi</taxon>
        <taxon>Dikarya</taxon>
        <taxon>Ascomycota</taxon>
        <taxon>Pezizomycotina</taxon>
        <taxon>Orbiliomycetes</taxon>
        <taxon>Orbiliales</taxon>
        <taxon>Orbiliaceae</taxon>
        <taxon>Orbilia</taxon>
    </lineage>
</organism>
<dbReference type="Proteomes" id="UP001373714">
    <property type="component" value="Unassembled WGS sequence"/>
</dbReference>
<sequence length="99" mass="11069">MASLGPQSPMNVEISDRWQRTLEAYCKNHNLRPEWNIVSDRRGGRTAWSATVVILGLPPKPEAFCARFWYDGNYLTNAKEDAAEVALGCLSSLPSNQKT</sequence>
<evidence type="ECO:0000313" key="1">
    <source>
        <dbReference type="EMBL" id="KAK6340484.1"/>
    </source>
</evidence>
<comment type="caution">
    <text evidence="1">The sequence shown here is derived from an EMBL/GenBank/DDBJ whole genome shotgun (WGS) entry which is preliminary data.</text>
</comment>
<reference evidence="1 2" key="1">
    <citation type="submission" date="2019-10" db="EMBL/GenBank/DDBJ databases">
        <authorList>
            <person name="Palmer J.M."/>
        </authorList>
    </citation>
    <scope>NUCLEOTIDE SEQUENCE [LARGE SCALE GENOMIC DNA]</scope>
    <source>
        <strain evidence="1 2">TWF730</strain>
    </source>
</reference>
<dbReference type="AlphaFoldDB" id="A0AAV9UH28"/>
<dbReference type="PANTHER" id="PTHR42030:SF1">
    <property type="entry name" value="DRBM DOMAIN-CONTAINING PROTEIN"/>
    <property type="match status" value="1"/>
</dbReference>
<dbReference type="EMBL" id="JAVHNS010000011">
    <property type="protein sequence ID" value="KAK6340484.1"/>
    <property type="molecule type" value="Genomic_DNA"/>
</dbReference>
<proteinExistence type="predicted"/>
<evidence type="ECO:0008006" key="3">
    <source>
        <dbReference type="Google" id="ProtNLM"/>
    </source>
</evidence>
<accession>A0AAV9UH28</accession>
<dbReference type="PANTHER" id="PTHR42030">
    <property type="entry name" value="DRBM DOMAIN-CONTAINING PROTEIN"/>
    <property type="match status" value="1"/>
</dbReference>